<accession>A0AAV4GZW8</accession>
<keyword evidence="3" id="KW-1185">Reference proteome</keyword>
<feature type="compositionally biased region" description="Basic and acidic residues" evidence="1">
    <location>
        <begin position="119"/>
        <end position="129"/>
    </location>
</feature>
<name>A0AAV4GZW8_9GAST</name>
<dbReference type="Proteomes" id="UP000762676">
    <property type="component" value="Unassembled WGS sequence"/>
</dbReference>
<protein>
    <submittedName>
        <fullName evidence="2">Uncharacterized protein</fullName>
    </submittedName>
</protein>
<proteinExistence type="predicted"/>
<reference evidence="2 3" key="1">
    <citation type="journal article" date="2021" name="Elife">
        <title>Chloroplast acquisition without the gene transfer in kleptoplastic sea slugs, Plakobranchus ocellatus.</title>
        <authorList>
            <person name="Maeda T."/>
            <person name="Takahashi S."/>
            <person name="Yoshida T."/>
            <person name="Shimamura S."/>
            <person name="Takaki Y."/>
            <person name="Nagai Y."/>
            <person name="Toyoda A."/>
            <person name="Suzuki Y."/>
            <person name="Arimoto A."/>
            <person name="Ishii H."/>
            <person name="Satoh N."/>
            <person name="Nishiyama T."/>
            <person name="Hasebe M."/>
            <person name="Maruyama T."/>
            <person name="Minagawa J."/>
            <person name="Obokata J."/>
            <person name="Shigenobu S."/>
        </authorList>
    </citation>
    <scope>NUCLEOTIDE SEQUENCE [LARGE SCALE GENOMIC DNA]</scope>
</reference>
<organism evidence="2 3">
    <name type="scientific">Elysia marginata</name>
    <dbReference type="NCBI Taxonomy" id="1093978"/>
    <lineage>
        <taxon>Eukaryota</taxon>
        <taxon>Metazoa</taxon>
        <taxon>Spiralia</taxon>
        <taxon>Lophotrochozoa</taxon>
        <taxon>Mollusca</taxon>
        <taxon>Gastropoda</taxon>
        <taxon>Heterobranchia</taxon>
        <taxon>Euthyneura</taxon>
        <taxon>Panpulmonata</taxon>
        <taxon>Sacoglossa</taxon>
        <taxon>Placobranchoidea</taxon>
        <taxon>Plakobranchidae</taxon>
        <taxon>Elysia</taxon>
    </lineage>
</organism>
<dbReference type="AlphaFoldDB" id="A0AAV4GZW8"/>
<evidence type="ECO:0000313" key="2">
    <source>
        <dbReference type="EMBL" id="GFR91297.1"/>
    </source>
</evidence>
<feature type="region of interest" description="Disordered" evidence="1">
    <location>
        <begin position="83"/>
        <end position="142"/>
    </location>
</feature>
<sequence>MQLLHQHLWPIYERLTSDALLSRCERKATQNANESFHASVWAKCSKAKFHCKEKVELAVTSAAAAYNFGPTSVSLPGEKLNVPSGAHSARIANSSAKKRLTKSLQKNQEAEKRRRKLRKEAIEKAQRQEEEAEGAAYATGMF</sequence>
<evidence type="ECO:0000313" key="3">
    <source>
        <dbReference type="Proteomes" id="UP000762676"/>
    </source>
</evidence>
<gene>
    <name evidence="2" type="ORF">ElyMa_002589100</name>
</gene>
<comment type="caution">
    <text evidence="2">The sequence shown here is derived from an EMBL/GenBank/DDBJ whole genome shotgun (WGS) entry which is preliminary data.</text>
</comment>
<dbReference type="EMBL" id="BMAT01005338">
    <property type="protein sequence ID" value="GFR91297.1"/>
    <property type="molecule type" value="Genomic_DNA"/>
</dbReference>
<evidence type="ECO:0000256" key="1">
    <source>
        <dbReference type="SAM" id="MobiDB-lite"/>
    </source>
</evidence>